<dbReference type="InterPro" id="IPR041408">
    <property type="entry name" value="Hcp_Tssd"/>
</dbReference>
<accession>A0A2T0XML5</accession>
<evidence type="ECO:0000313" key="2">
    <source>
        <dbReference type="Proteomes" id="UP000252733"/>
    </source>
</evidence>
<comment type="caution">
    <text evidence="1">The sequence shown here is derived from an EMBL/GenBank/DDBJ whole genome shotgun (WGS) entry which is preliminary data.</text>
</comment>
<proteinExistence type="predicted"/>
<organism evidence="1 2">
    <name type="scientific">Marinilabilia salmonicolor</name>
    <dbReference type="NCBI Taxonomy" id="989"/>
    <lineage>
        <taxon>Bacteria</taxon>
        <taxon>Pseudomonadati</taxon>
        <taxon>Bacteroidota</taxon>
        <taxon>Bacteroidia</taxon>
        <taxon>Marinilabiliales</taxon>
        <taxon>Marinilabiliaceae</taxon>
        <taxon>Marinilabilia</taxon>
    </lineage>
</organism>
<dbReference type="RefSeq" id="WP_106152708.1">
    <property type="nucleotide sequence ID" value="NZ_PVTS01000006.1"/>
</dbReference>
<dbReference type="EMBL" id="QPIZ01000004">
    <property type="protein sequence ID" value="RCW38254.1"/>
    <property type="molecule type" value="Genomic_DNA"/>
</dbReference>
<evidence type="ECO:0008006" key="3">
    <source>
        <dbReference type="Google" id="ProtNLM"/>
    </source>
</evidence>
<reference evidence="1 2" key="1">
    <citation type="submission" date="2018-07" db="EMBL/GenBank/DDBJ databases">
        <title>Freshwater and sediment microbial communities from various areas in North America, analyzing microbe dynamics in response to fracking.</title>
        <authorList>
            <person name="Lamendella R."/>
        </authorList>
    </citation>
    <scope>NUCLEOTIDE SEQUENCE [LARGE SCALE GENOMIC DNA]</scope>
    <source>
        <strain evidence="1 2">160A</strain>
    </source>
</reference>
<gene>
    <name evidence="1" type="ORF">DFO77_10410</name>
</gene>
<dbReference type="AlphaFoldDB" id="A0A2T0XML5"/>
<name>A0A2T0XML5_9BACT</name>
<dbReference type="OrthoDB" id="1013152at2"/>
<dbReference type="Proteomes" id="UP000252733">
    <property type="component" value="Unassembled WGS sequence"/>
</dbReference>
<evidence type="ECO:0000313" key="1">
    <source>
        <dbReference type="EMBL" id="RCW38254.1"/>
    </source>
</evidence>
<dbReference type="GO" id="GO:0033104">
    <property type="term" value="C:type VI protein secretion system complex"/>
    <property type="evidence" value="ECO:0007669"/>
    <property type="project" value="InterPro"/>
</dbReference>
<keyword evidence="2" id="KW-1185">Reference proteome</keyword>
<protein>
    <recommendedName>
        <fullName evidence="3">Type VI secretion system needle protein Hcp</fullName>
    </recommendedName>
</protein>
<sequence>MFNLPQNDSKVSVWLTIDGEEYELSQFNIGFAQSSDHKGEPQNEVRGGLMQVTLSQTVPESIYAWAMKTTSKNGVVGFRIESGSAPMKIEFTNAFCVGFQRVINTEGGGLATALTVSPEELRINGISFDNRWVKY</sequence>
<dbReference type="Pfam" id="PF17642">
    <property type="entry name" value="TssD"/>
    <property type="match status" value="1"/>
</dbReference>